<dbReference type="Proteomes" id="UP000823388">
    <property type="component" value="Chromosome 5K"/>
</dbReference>
<dbReference type="Gene3D" id="6.10.140.1950">
    <property type="match status" value="1"/>
</dbReference>
<protein>
    <recommendedName>
        <fullName evidence="1">Peptide chain release factor domain-containing protein</fullName>
    </recommendedName>
</protein>
<dbReference type="EMBL" id="CM029045">
    <property type="protein sequence ID" value="KAG2603542.1"/>
    <property type="molecule type" value="Genomic_DNA"/>
</dbReference>
<evidence type="ECO:0000313" key="2">
    <source>
        <dbReference type="EMBL" id="KAG2603542.1"/>
    </source>
</evidence>
<accession>A0A8T0SVB5</accession>
<dbReference type="AlphaFoldDB" id="A0A8T0SVB5"/>
<dbReference type="InterPro" id="IPR005139">
    <property type="entry name" value="PCRF"/>
</dbReference>
<dbReference type="Pfam" id="PF03462">
    <property type="entry name" value="PCRF"/>
    <property type="match status" value="1"/>
</dbReference>
<evidence type="ECO:0000313" key="3">
    <source>
        <dbReference type="Proteomes" id="UP000823388"/>
    </source>
</evidence>
<reference evidence="2" key="1">
    <citation type="submission" date="2020-05" db="EMBL/GenBank/DDBJ databases">
        <title>WGS assembly of Panicum virgatum.</title>
        <authorList>
            <person name="Lovell J.T."/>
            <person name="Jenkins J."/>
            <person name="Shu S."/>
            <person name="Juenger T.E."/>
            <person name="Schmutz J."/>
        </authorList>
    </citation>
    <scope>NUCLEOTIDE SEQUENCE</scope>
    <source>
        <strain evidence="2">AP13</strain>
    </source>
</reference>
<dbReference type="SUPFAM" id="SSF75620">
    <property type="entry name" value="Release factor"/>
    <property type="match status" value="1"/>
</dbReference>
<dbReference type="InterPro" id="IPR045853">
    <property type="entry name" value="Pep_chain_release_fac_I_sf"/>
</dbReference>
<name>A0A8T0SVB5_PANVG</name>
<gene>
    <name evidence="2" type="ORF">PVAP13_5KG777801</name>
</gene>
<feature type="domain" description="Peptide chain release factor" evidence="1">
    <location>
        <begin position="109"/>
        <end position="164"/>
    </location>
</feature>
<keyword evidence="3" id="KW-1185">Reference proteome</keyword>
<organism evidence="2 3">
    <name type="scientific">Panicum virgatum</name>
    <name type="common">Blackwell switchgrass</name>
    <dbReference type="NCBI Taxonomy" id="38727"/>
    <lineage>
        <taxon>Eukaryota</taxon>
        <taxon>Viridiplantae</taxon>
        <taxon>Streptophyta</taxon>
        <taxon>Embryophyta</taxon>
        <taxon>Tracheophyta</taxon>
        <taxon>Spermatophyta</taxon>
        <taxon>Magnoliopsida</taxon>
        <taxon>Liliopsida</taxon>
        <taxon>Poales</taxon>
        <taxon>Poaceae</taxon>
        <taxon>PACMAD clade</taxon>
        <taxon>Panicoideae</taxon>
        <taxon>Panicodae</taxon>
        <taxon>Paniceae</taxon>
        <taxon>Panicinae</taxon>
        <taxon>Panicum</taxon>
        <taxon>Panicum sect. Hiantes</taxon>
    </lineage>
</organism>
<comment type="caution">
    <text evidence="2">The sequence shown here is derived from an EMBL/GenBank/DDBJ whole genome shotgun (WGS) entry which is preliminary data.</text>
</comment>
<evidence type="ECO:0000259" key="1">
    <source>
        <dbReference type="Pfam" id="PF03462"/>
    </source>
</evidence>
<dbReference type="GO" id="GO:0006415">
    <property type="term" value="P:translational termination"/>
    <property type="evidence" value="ECO:0007669"/>
    <property type="project" value="InterPro"/>
</dbReference>
<proteinExistence type="predicted"/>
<sequence length="176" mass="20359">MQIPLENLRNKLMIALRIHVTRCKASQLLMASSCTSLQTLPSKSISNLIITIDTYLAPRYLRWLSKVPKRGNTASHSNWIRCFYRSLMRIPFACFVQEPYLIAKLDSAEKAWKEMSVRLADPDIVSDPSEYRKLAQSVAELDQVVTTYRQFMDCEKQIEETKAWHATVFLVPVINY</sequence>